<dbReference type="AlphaFoldDB" id="A0AAN0KL33"/>
<name>A0AAN0KL33_9GAMM</name>
<proteinExistence type="predicted"/>
<accession>A0AAN0KL33</accession>
<feature type="chain" id="PRO_5043018889" description="SH3 domain-containing protein" evidence="1">
    <location>
        <begin position="22"/>
        <end position="115"/>
    </location>
</feature>
<organism evidence="2 3">
    <name type="scientific">Pectobacterium araliae</name>
    <dbReference type="NCBI Taxonomy" id="3073862"/>
    <lineage>
        <taxon>Bacteria</taxon>
        <taxon>Pseudomonadati</taxon>
        <taxon>Pseudomonadota</taxon>
        <taxon>Gammaproteobacteria</taxon>
        <taxon>Enterobacterales</taxon>
        <taxon>Pectobacteriaceae</taxon>
        <taxon>Pectobacterium</taxon>
    </lineage>
</organism>
<dbReference type="EMBL" id="AP028908">
    <property type="protein sequence ID" value="BES85902.1"/>
    <property type="molecule type" value="Genomic_DNA"/>
</dbReference>
<keyword evidence="1" id="KW-0732">Signal</keyword>
<evidence type="ECO:0000313" key="3">
    <source>
        <dbReference type="Proteomes" id="UP001377830"/>
    </source>
</evidence>
<feature type="signal peptide" evidence="1">
    <location>
        <begin position="1"/>
        <end position="21"/>
    </location>
</feature>
<protein>
    <recommendedName>
        <fullName evidence="4">SH3 domain-containing protein</fullName>
    </recommendedName>
</protein>
<dbReference type="Proteomes" id="UP001377830">
    <property type="component" value="Chromosome"/>
</dbReference>
<dbReference type="KEGG" id="parl:PEC302110_29990"/>
<gene>
    <name evidence="2" type="ORF">PEC302110_29990</name>
</gene>
<evidence type="ECO:0000313" key="2">
    <source>
        <dbReference type="EMBL" id="BES85902.1"/>
    </source>
</evidence>
<keyword evidence="3" id="KW-1185">Reference proteome</keyword>
<dbReference type="RefSeq" id="WP_261848818.1">
    <property type="nucleotide sequence ID" value="NZ_AP028908.1"/>
</dbReference>
<evidence type="ECO:0008006" key="4">
    <source>
        <dbReference type="Google" id="ProtNLM"/>
    </source>
</evidence>
<reference evidence="3" key="1">
    <citation type="journal article" date="2024" name="Int. J. Syst. Evol. Microbiol.">
        <title>Pectobacterium araliae sp. nov., a pathogen causing bacterial soft rot of Japanese angelica tree in Japan.</title>
        <authorList>
            <person name="Sawada H."/>
            <person name="Someya N."/>
            <person name="Morohoshi T."/>
            <person name="Ono M."/>
            <person name="Satou M."/>
        </authorList>
    </citation>
    <scope>NUCLEOTIDE SEQUENCE [LARGE SCALE GENOMIC DNA]</scope>
    <source>
        <strain evidence="3">MAFF 302110</strain>
    </source>
</reference>
<evidence type="ECO:0000256" key="1">
    <source>
        <dbReference type="SAM" id="SignalP"/>
    </source>
</evidence>
<sequence>MSKIFYFLFFVFSLFSEEVFAACGEINSSAEVEQDLFKTSDSGYIVIERTYLYSAPNENCKLKNTFLIGGDKIDVYAKYAGFFSMMYLKKNGEPVMGWVHSSSVRPIGVGIGPDK</sequence>